<accession>A0A7G9GIU6</accession>
<proteinExistence type="predicted"/>
<dbReference type="InterPro" id="IPR010181">
    <property type="entry name" value="CGCAxxGCC_motif"/>
</dbReference>
<evidence type="ECO:0000313" key="1">
    <source>
        <dbReference type="EMBL" id="QNM10728.1"/>
    </source>
</evidence>
<sequence>MDKKELAVNKYKSGYNCAQAIACAYAEELNMSEEQAFRLMEGFGKGMSFYGHTCGACSAMVLVSSYLCTPDMKTINAVKNDTYPVIKPMIEAFKEENGYIDCFDILKHGEPGTEDGKRLCCIHCVEHAVDNIESLRMKGK</sequence>
<dbReference type="Proteomes" id="UP000515856">
    <property type="component" value="Chromosome"/>
</dbReference>
<dbReference type="RefSeq" id="WP_158552325.1">
    <property type="nucleotide sequence ID" value="NZ_CP060636.1"/>
</dbReference>
<evidence type="ECO:0000313" key="2">
    <source>
        <dbReference type="Proteomes" id="UP000515856"/>
    </source>
</evidence>
<name>A0A7G9GIU6_9FIRM</name>
<gene>
    <name evidence="1" type="ORF">H9Q80_10525</name>
</gene>
<dbReference type="Pfam" id="PF09719">
    <property type="entry name" value="C_GCAxxG_C_C"/>
    <property type="match status" value="1"/>
</dbReference>
<keyword evidence="2" id="KW-1185">Reference proteome</keyword>
<organism evidence="1 2">
    <name type="scientific">[Eubacterium] hominis</name>
    <dbReference type="NCBI Taxonomy" id="2764325"/>
    <lineage>
        <taxon>Bacteria</taxon>
        <taxon>Bacillati</taxon>
        <taxon>Bacillota</taxon>
        <taxon>Erysipelotrichia</taxon>
        <taxon>Erysipelotrichales</taxon>
        <taxon>Erysipelotrichaceae</taxon>
        <taxon>Amedibacillus</taxon>
    </lineage>
</organism>
<reference evidence="1 2" key="1">
    <citation type="submission" date="2020-08" db="EMBL/GenBank/DDBJ databases">
        <authorList>
            <person name="Liu C."/>
            <person name="Sun Q."/>
        </authorList>
    </citation>
    <scope>NUCLEOTIDE SEQUENCE [LARGE SCALE GENOMIC DNA]</scope>
    <source>
        <strain evidence="1 2">NSJ-61</strain>
    </source>
</reference>
<dbReference type="KEGG" id="ehn:H9Q80_10525"/>
<dbReference type="NCBIfam" id="TIGR01909">
    <property type="entry name" value="C_GCAxxG_C_C"/>
    <property type="match status" value="1"/>
</dbReference>
<dbReference type="EMBL" id="CP060636">
    <property type="protein sequence ID" value="QNM10728.1"/>
    <property type="molecule type" value="Genomic_DNA"/>
</dbReference>
<protein>
    <submittedName>
        <fullName evidence="1">C_GCAxxG_C_C family protein</fullName>
    </submittedName>
</protein>
<dbReference type="AlphaFoldDB" id="A0A7G9GIU6"/>